<organism evidence="2 3">
    <name type="scientific">Polarella glacialis</name>
    <name type="common">Dinoflagellate</name>
    <dbReference type="NCBI Taxonomy" id="89957"/>
    <lineage>
        <taxon>Eukaryota</taxon>
        <taxon>Sar</taxon>
        <taxon>Alveolata</taxon>
        <taxon>Dinophyceae</taxon>
        <taxon>Suessiales</taxon>
        <taxon>Suessiaceae</taxon>
        <taxon>Polarella</taxon>
    </lineage>
</organism>
<dbReference type="EMBL" id="CAJNNW010006761">
    <property type="protein sequence ID" value="CAE8648604.1"/>
    <property type="molecule type" value="Genomic_DNA"/>
</dbReference>
<evidence type="ECO:0000256" key="1">
    <source>
        <dbReference type="SAM" id="MobiDB-lite"/>
    </source>
</evidence>
<reference evidence="2" key="1">
    <citation type="submission" date="2021-02" db="EMBL/GenBank/DDBJ databases">
        <authorList>
            <person name="Dougan E. K."/>
            <person name="Rhodes N."/>
            <person name="Thang M."/>
            <person name="Chan C."/>
        </authorList>
    </citation>
    <scope>NUCLEOTIDE SEQUENCE</scope>
</reference>
<comment type="caution">
    <text evidence="2">The sequence shown here is derived from an EMBL/GenBank/DDBJ whole genome shotgun (WGS) entry which is preliminary data.</text>
</comment>
<accession>A0A813ICC2</accession>
<protein>
    <submittedName>
        <fullName evidence="2">Uncharacterized protein</fullName>
    </submittedName>
</protein>
<dbReference type="Proteomes" id="UP000626109">
    <property type="component" value="Unassembled WGS sequence"/>
</dbReference>
<evidence type="ECO:0000313" key="3">
    <source>
        <dbReference type="Proteomes" id="UP000626109"/>
    </source>
</evidence>
<proteinExistence type="predicted"/>
<name>A0A813ICC2_POLGL</name>
<feature type="non-terminal residue" evidence="2">
    <location>
        <position position="1"/>
    </location>
</feature>
<feature type="region of interest" description="Disordered" evidence="1">
    <location>
        <begin position="30"/>
        <end position="52"/>
    </location>
</feature>
<evidence type="ECO:0000313" key="2">
    <source>
        <dbReference type="EMBL" id="CAE8648604.1"/>
    </source>
</evidence>
<sequence length="148" mass="15401">VKAVLEERAVRIAEGIREARAVERLLTNWQPGSTTAPHTPAAAQSAPRGEWAWQPRDAWEAAAGAGGGGDGSGYPIHVADGPIFVGRTDAAALALLQRWRAERTPMGVAVAAARRWLQASVREGMGSNPSGVISCPTAALKAADKISA</sequence>
<gene>
    <name evidence="2" type="ORF">PGLA2088_LOCUS6706</name>
</gene>
<dbReference type="AlphaFoldDB" id="A0A813ICC2"/>